<keyword evidence="4" id="KW-0540">Nuclease</keyword>
<organism evidence="10 11">
    <name type="scientific">Loxostege sticticalis</name>
    <name type="common">Beet webworm moth</name>
    <dbReference type="NCBI Taxonomy" id="481309"/>
    <lineage>
        <taxon>Eukaryota</taxon>
        <taxon>Metazoa</taxon>
        <taxon>Ecdysozoa</taxon>
        <taxon>Arthropoda</taxon>
        <taxon>Hexapoda</taxon>
        <taxon>Insecta</taxon>
        <taxon>Pterygota</taxon>
        <taxon>Neoptera</taxon>
        <taxon>Endopterygota</taxon>
        <taxon>Lepidoptera</taxon>
        <taxon>Glossata</taxon>
        <taxon>Ditrysia</taxon>
        <taxon>Pyraloidea</taxon>
        <taxon>Crambidae</taxon>
        <taxon>Pyraustinae</taxon>
        <taxon>Loxostege</taxon>
    </lineage>
</organism>
<evidence type="ECO:0000256" key="1">
    <source>
        <dbReference type="ARBA" id="ARBA00012493"/>
    </source>
</evidence>
<evidence type="ECO:0000256" key="8">
    <source>
        <dbReference type="SAM" id="MobiDB-lite"/>
    </source>
</evidence>
<dbReference type="Gene3D" id="2.40.70.10">
    <property type="entry name" value="Acid Proteases"/>
    <property type="match status" value="1"/>
</dbReference>
<dbReference type="Pfam" id="PF00078">
    <property type="entry name" value="RVT_1"/>
    <property type="match status" value="1"/>
</dbReference>
<proteinExistence type="predicted"/>
<dbReference type="SUPFAM" id="SSF56672">
    <property type="entry name" value="DNA/RNA polymerases"/>
    <property type="match status" value="1"/>
</dbReference>
<protein>
    <recommendedName>
        <fullName evidence="1">RNA-directed DNA polymerase</fullName>
        <ecNumber evidence="1">2.7.7.49</ecNumber>
    </recommendedName>
</protein>
<keyword evidence="11" id="KW-1185">Reference proteome</keyword>
<feature type="domain" description="Reverse transcriptase" evidence="9">
    <location>
        <begin position="226"/>
        <end position="410"/>
    </location>
</feature>
<dbReference type="InterPro" id="IPR043128">
    <property type="entry name" value="Rev_trsase/Diguanyl_cyclase"/>
</dbReference>
<dbReference type="PANTHER" id="PTHR37984">
    <property type="entry name" value="PROTEIN CBG26694"/>
    <property type="match status" value="1"/>
</dbReference>
<feature type="compositionally biased region" description="Polar residues" evidence="8">
    <location>
        <begin position="724"/>
        <end position="743"/>
    </location>
</feature>
<comment type="caution">
    <text evidence="10">The sequence shown here is derived from an EMBL/GenBank/DDBJ whole genome shotgun (WGS) entry which is preliminary data.</text>
</comment>
<evidence type="ECO:0000256" key="6">
    <source>
        <dbReference type="ARBA" id="ARBA00022801"/>
    </source>
</evidence>
<evidence type="ECO:0000313" key="10">
    <source>
        <dbReference type="EMBL" id="KAL0859984.1"/>
    </source>
</evidence>
<dbReference type="InterPro" id="IPR043502">
    <property type="entry name" value="DNA/RNA_pol_sf"/>
</dbReference>
<dbReference type="Gene3D" id="3.10.10.10">
    <property type="entry name" value="HIV Type 1 Reverse Transcriptase, subunit A, domain 1"/>
    <property type="match status" value="1"/>
</dbReference>
<dbReference type="InterPro" id="IPR041373">
    <property type="entry name" value="RT_RNaseH"/>
</dbReference>
<dbReference type="InterPro" id="IPR000477">
    <property type="entry name" value="RT_dom"/>
</dbReference>
<name>A0ABR3H5A7_LOXSC</name>
<dbReference type="Pfam" id="PF12259">
    <property type="entry name" value="Baculo_F"/>
    <property type="match status" value="1"/>
</dbReference>
<keyword evidence="2" id="KW-0808">Transferase</keyword>
<dbReference type="CDD" id="cd09274">
    <property type="entry name" value="RNase_HI_RT_Ty3"/>
    <property type="match status" value="1"/>
</dbReference>
<evidence type="ECO:0000256" key="3">
    <source>
        <dbReference type="ARBA" id="ARBA00022695"/>
    </source>
</evidence>
<evidence type="ECO:0000256" key="5">
    <source>
        <dbReference type="ARBA" id="ARBA00022759"/>
    </source>
</evidence>
<dbReference type="InterPro" id="IPR022048">
    <property type="entry name" value="Envelope_fusion-like"/>
</dbReference>
<dbReference type="Pfam" id="PF17917">
    <property type="entry name" value="RT_RNaseH"/>
    <property type="match status" value="1"/>
</dbReference>
<evidence type="ECO:0000256" key="4">
    <source>
        <dbReference type="ARBA" id="ARBA00022722"/>
    </source>
</evidence>
<reference evidence="10 11" key="1">
    <citation type="submission" date="2024-06" db="EMBL/GenBank/DDBJ databases">
        <title>A chromosome-level genome assembly of beet webworm, Loxostege sticticalis.</title>
        <authorList>
            <person name="Zhang Y."/>
        </authorList>
    </citation>
    <scope>NUCLEOTIDE SEQUENCE [LARGE SCALE GENOMIC DNA]</scope>
    <source>
        <strain evidence="10">AQ026</strain>
        <tissue evidence="10">Whole body</tissue>
    </source>
</reference>
<evidence type="ECO:0000256" key="2">
    <source>
        <dbReference type="ARBA" id="ARBA00022679"/>
    </source>
</evidence>
<evidence type="ECO:0000259" key="9">
    <source>
        <dbReference type="PROSITE" id="PS50878"/>
    </source>
</evidence>
<keyword evidence="3" id="KW-0548">Nucleotidyltransferase</keyword>
<accession>A0ABR3H5A7</accession>
<sequence>MISHKFHIVNDINLPYDGIIGSDFLTAFNCNINYTKDTLKVFKNTLKLYFNDPFYIIPPCTEAVIECSVKNPEVNEGIIIDQHLSDSLLVSNCITKVKDNNRVIITIANIAEKPANISTNLNLNLEPIHRVAFHNTETNSRTVSDRTAEVIKLLRTSHLNEEESEALIDLCSRYSDIFHLPDDQLSYTTALQHEIKTNTDVPVHTKSYRFPECHKKEVSTQIQSMLDQNIIEPSSSPWSSPIWVVPKKLDSQGQKKWRVVIDYRKLNDVTIGETYPIPQISEILDQLGSSKYFTTLDLISGFHQIPIKPDDAPKTAFSVPEGHFQFNRMPFGLKNAPSTFQKLMNTCLSGLQGSRYFVYLDDIVIYSFDLSGHITNLTAVFDRLRDFNLKLKPEKCEFLRKEVTFLGHIIGEDGVRPNPEKVKAVTDFPTPKTAKDIKSFLGLVSYYRRFIPDFSKHAKSLTSLLKKDVPFEWKNEQQLSFETLKNKLVTAPILAYPDFTKPFLLTCDASNHAISAILSQGPIGQDLPIAYASRTLNKAETNYSVTEKECLAIVFGTKVFRPYLYGNRFEIITDHKPLQWLFNCKDPGSRLIRWRLKLEEFEYNIQYKKGKTNSNADALSRFPVNPIQQEDLPPQNNAASQQDASTPNPENIPDATTQPQTDPPFSPLTLDDLDIKLPSSVGTGSDDLPCIDLLEGDQIPLESYSPEHNSSPAPDINSDELASPQPSTSRQSLGHSLPTKSNSNESYSKFLQSIANKDFISSTVVKEHNSNISKTPSTIVVIPTSVDLDESNHSAHELLSNIPDTSEILSQERALHSFISFEHNSKVYYLLFTKVHHFDNHSYEDIYKALRNLRDELVLNPNRVNVTEFAITDFKNPFDKLQYIKIYNMFLYLFHNLGITCHNALEPLTVQYHNILAQLESISHLIDNRLRRGAWIGGLGTVVKTIIGNLDENDGIKFDEAITSIQNNQNKLASYMKDNILITKSVILNYNKTLHKIQLNEATLLEAIDKLSINFNNLSSTTNELQLQSEFNFILNNLETTILTLSFQLEDIVSAITLCSQNILHPAVITPAHLHRELADNYRHLPSSLELPISLDLNNIHVILRLSRIICYFSNNKIIFTLQLGRDNFDREVTRRVQLGWAAFGKLRHIFSSSLPQCLKSRVFNQCVLPVMTYGAETWNMTVRLAHQLHVAQRAMERTENQKNFFHQTHTCEVSMDRSSKMIFRFLT</sequence>
<dbReference type="Gene3D" id="3.30.70.270">
    <property type="match status" value="2"/>
</dbReference>
<dbReference type="PROSITE" id="PS50878">
    <property type="entry name" value="RT_POL"/>
    <property type="match status" value="1"/>
</dbReference>
<feature type="region of interest" description="Disordered" evidence="8">
    <location>
        <begin position="626"/>
        <end position="743"/>
    </location>
</feature>
<dbReference type="InterPro" id="IPR021109">
    <property type="entry name" value="Peptidase_aspartic_dom_sf"/>
</dbReference>
<gene>
    <name evidence="10" type="ORF">ABMA27_010299</name>
</gene>
<keyword evidence="5" id="KW-0255">Endonuclease</keyword>
<dbReference type="CDD" id="cd01647">
    <property type="entry name" value="RT_LTR"/>
    <property type="match status" value="1"/>
</dbReference>
<keyword evidence="6" id="KW-0378">Hydrolase</keyword>
<dbReference type="PANTHER" id="PTHR37984:SF5">
    <property type="entry name" value="PROTEIN NYNRIN-LIKE"/>
    <property type="match status" value="1"/>
</dbReference>
<dbReference type="InterPro" id="IPR050951">
    <property type="entry name" value="Retrovirus_Pol_polyprotein"/>
</dbReference>
<dbReference type="EC" id="2.7.7.49" evidence="1"/>
<evidence type="ECO:0000256" key="7">
    <source>
        <dbReference type="ARBA" id="ARBA00022918"/>
    </source>
</evidence>
<dbReference type="Proteomes" id="UP001549920">
    <property type="component" value="Unassembled WGS sequence"/>
</dbReference>
<dbReference type="EMBL" id="JBEUOH010000026">
    <property type="protein sequence ID" value="KAL0859984.1"/>
    <property type="molecule type" value="Genomic_DNA"/>
</dbReference>
<feature type="compositionally biased region" description="Polar residues" evidence="8">
    <location>
        <begin position="634"/>
        <end position="649"/>
    </location>
</feature>
<evidence type="ECO:0000313" key="11">
    <source>
        <dbReference type="Proteomes" id="UP001549920"/>
    </source>
</evidence>
<keyword evidence="7" id="KW-0695">RNA-directed DNA polymerase</keyword>